<feature type="transmembrane region" description="Helical" evidence="1">
    <location>
        <begin position="116"/>
        <end position="138"/>
    </location>
</feature>
<dbReference type="EMBL" id="CAJJDP010000149">
    <property type="protein sequence ID" value="CAD8209551.1"/>
    <property type="molecule type" value="Genomic_DNA"/>
</dbReference>
<reference evidence="2" key="1">
    <citation type="submission" date="2021-01" db="EMBL/GenBank/DDBJ databases">
        <authorList>
            <consortium name="Genoscope - CEA"/>
            <person name="William W."/>
        </authorList>
    </citation>
    <scope>NUCLEOTIDE SEQUENCE</scope>
</reference>
<name>A0A8S1Y7Q3_PAROT</name>
<protein>
    <submittedName>
        <fullName evidence="2">Uncharacterized protein</fullName>
    </submittedName>
</protein>
<dbReference type="Proteomes" id="UP000683925">
    <property type="component" value="Unassembled WGS sequence"/>
</dbReference>
<accession>A0A8S1Y7Q3</accession>
<dbReference type="AlphaFoldDB" id="A0A8S1Y7Q3"/>
<proteinExistence type="predicted"/>
<keyword evidence="3" id="KW-1185">Reference proteome</keyword>
<keyword evidence="1" id="KW-1133">Transmembrane helix</keyword>
<evidence type="ECO:0000256" key="1">
    <source>
        <dbReference type="SAM" id="Phobius"/>
    </source>
</evidence>
<comment type="caution">
    <text evidence="2">The sequence shown here is derived from an EMBL/GenBank/DDBJ whole genome shotgun (WGS) entry which is preliminary data.</text>
</comment>
<evidence type="ECO:0000313" key="3">
    <source>
        <dbReference type="Proteomes" id="UP000683925"/>
    </source>
</evidence>
<keyword evidence="1" id="KW-0472">Membrane</keyword>
<gene>
    <name evidence="2" type="ORF">POCTA_138.1.T1470141</name>
</gene>
<evidence type="ECO:0000313" key="2">
    <source>
        <dbReference type="EMBL" id="CAD8209551.1"/>
    </source>
</evidence>
<keyword evidence="1" id="KW-0812">Transmembrane</keyword>
<organism evidence="2 3">
    <name type="scientific">Paramecium octaurelia</name>
    <dbReference type="NCBI Taxonomy" id="43137"/>
    <lineage>
        <taxon>Eukaryota</taxon>
        <taxon>Sar</taxon>
        <taxon>Alveolata</taxon>
        <taxon>Ciliophora</taxon>
        <taxon>Intramacronucleata</taxon>
        <taxon>Oligohymenophorea</taxon>
        <taxon>Peniculida</taxon>
        <taxon>Parameciidae</taxon>
        <taxon>Paramecium</taxon>
    </lineage>
</organism>
<sequence>MLNNHSINLLNILYIKLNILTCIDNNHQIKYYYHHHILQNHLQFHLHTNLSKDKLLNDYRSNIILGTKIYNLCNHHQFLSFHLHILHRLIILSLHILGCINCQYSRSPTNMQLCHIIHYAIQIFHFHIFCNIMISLHLQMMDMLNRYHQLHNILINIYT</sequence>